<protein>
    <recommendedName>
        <fullName evidence="2">SGF29 C-terminal domain-containing protein</fullName>
    </recommendedName>
</protein>
<organism evidence="3 4">
    <name type="scientific">Hanseniaspora guilliermondii</name>
    <dbReference type="NCBI Taxonomy" id="56406"/>
    <lineage>
        <taxon>Eukaryota</taxon>
        <taxon>Fungi</taxon>
        <taxon>Dikarya</taxon>
        <taxon>Ascomycota</taxon>
        <taxon>Saccharomycotina</taxon>
        <taxon>Saccharomycetes</taxon>
        <taxon>Saccharomycodales</taxon>
        <taxon>Saccharomycodaceae</taxon>
        <taxon>Hanseniaspora</taxon>
    </lineage>
</organism>
<proteinExistence type="predicted"/>
<gene>
    <name evidence="3" type="ORF">HGUI_01213</name>
</gene>
<dbReference type="CDD" id="cd20393">
    <property type="entry name" value="Tudor_SGF29_rpt1"/>
    <property type="match status" value="1"/>
</dbReference>
<dbReference type="InterPro" id="IPR010750">
    <property type="entry name" value="SGF29_tudor-like_dom"/>
</dbReference>
<evidence type="ECO:0000313" key="4">
    <source>
        <dbReference type="Proteomes" id="UP000183365"/>
    </source>
</evidence>
<name>A0A1L0CJN1_9ASCO</name>
<dbReference type="Gene3D" id="2.30.30.140">
    <property type="match status" value="1"/>
</dbReference>
<dbReference type="OrthoDB" id="3971871at2759"/>
<dbReference type="EMBL" id="FQNF01000016">
    <property type="protein sequence ID" value="SGZ39013.1"/>
    <property type="molecule type" value="Genomic_DNA"/>
</dbReference>
<dbReference type="PROSITE" id="PS51518">
    <property type="entry name" value="SGF29_C"/>
    <property type="match status" value="1"/>
</dbReference>
<dbReference type="InterPro" id="IPR037802">
    <property type="entry name" value="SGF29"/>
</dbReference>
<sequence>MITNNMSEVQLESEIKDHWNNLLHKLDEVYEKNDKNPFELKIEDVTDANVIYEHKSNLLESKLLLNEIENIFIDIDIIEERQKAMQESKELQRVEKLKAIHDDEQDENINPFTENDAKNNSTEIKSEINLNKPLEEFDGKVSKSIEDRRKKLLSSLPSQPRKFSTQANNLLKKVNVSTPNVIKEESELMTLPTKPRSSGKSMSEPTSKEKVIKNKKGVSAYTNSYNPKNCYITIGSTVAYKPKLTSHGGSMKRKIPEEMSDWFQCIVLKILNEEGTRFEIQDIEAAETGQNKDIYRCNSREIIHIPLNKEVQEKNQTLKPYPVGMRCLGRYPDTTTFYPAVVLGRQTVDGVNYCILRFDGEEEVDKETLVERQHVLILPKK</sequence>
<dbReference type="VEuPathDB" id="FungiDB:HGUI_01213"/>
<dbReference type="Pfam" id="PF07039">
    <property type="entry name" value="SGF29_Tudor"/>
    <property type="match status" value="1"/>
</dbReference>
<evidence type="ECO:0000313" key="3">
    <source>
        <dbReference type="EMBL" id="SGZ39013.1"/>
    </source>
</evidence>
<dbReference type="AlphaFoldDB" id="A0A1L0CJN1"/>
<dbReference type="PANTHER" id="PTHR21539:SF0">
    <property type="entry name" value="SAGA-ASSOCIATED FACTOR 29"/>
    <property type="match status" value="1"/>
</dbReference>
<accession>A0A1L0CJN1</accession>
<feature type="region of interest" description="Disordered" evidence="1">
    <location>
        <begin position="187"/>
        <end position="211"/>
    </location>
</feature>
<dbReference type="PANTHER" id="PTHR21539">
    <property type="entry name" value="SAGA-ASSOCIATED FACTOR 29"/>
    <property type="match status" value="1"/>
</dbReference>
<feature type="compositionally biased region" description="Polar residues" evidence="1">
    <location>
        <begin position="195"/>
        <end position="205"/>
    </location>
</feature>
<feature type="domain" description="SGF29 C-terminal" evidence="2">
    <location>
        <begin position="228"/>
        <end position="381"/>
    </location>
</feature>
<keyword evidence="4" id="KW-1185">Reference proteome</keyword>
<dbReference type="Proteomes" id="UP000183365">
    <property type="component" value="Unassembled WGS sequence"/>
</dbReference>
<evidence type="ECO:0000259" key="2">
    <source>
        <dbReference type="PROSITE" id="PS51518"/>
    </source>
</evidence>
<reference evidence="4" key="1">
    <citation type="submission" date="2016-11" db="EMBL/GenBank/DDBJ databases">
        <authorList>
            <person name="Guldener U."/>
        </authorList>
    </citation>
    <scope>NUCLEOTIDE SEQUENCE [LARGE SCALE GENOMIC DNA]</scope>
</reference>
<dbReference type="GO" id="GO:0000124">
    <property type="term" value="C:SAGA complex"/>
    <property type="evidence" value="ECO:0007669"/>
    <property type="project" value="InterPro"/>
</dbReference>
<evidence type="ECO:0000256" key="1">
    <source>
        <dbReference type="SAM" id="MobiDB-lite"/>
    </source>
</evidence>
<dbReference type="InterPro" id="IPR047288">
    <property type="entry name" value="Tudor_SGF29_rpt1"/>
</dbReference>